<dbReference type="OrthoDB" id="80549at2"/>
<name>A0A160F6H3_9BACL</name>
<dbReference type="EMBL" id="CP015439">
    <property type="protein sequence ID" value="ANB62207.1"/>
    <property type="molecule type" value="Genomic_DNA"/>
</dbReference>
<accession>A0A160F6H3</accession>
<dbReference type="AlphaFoldDB" id="A0A160F6H3"/>
<reference evidence="1 2" key="1">
    <citation type="journal article" date="2006" name="Syst. Appl. Microbiol.">
        <title>Anoxybacillus amylolyticus sp. nov., a thermophilic amylase producing bacterium isolated from Mount Rittmann (Antarctica).</title>
        <authorList>
            <person name="Poli A."/>
            <person name="Esposito E."/>
            <person name="Lama L."/>
            <person name="Orlando P."/>
            <person name="Nicolaus G."/>
            <person name="de Appolonia F."/>
            <person name="Gambacorta A."/>
            <person name="Nicolaus B."/>
        </authorList>
    </citation>
    <scope>NUCLEOTIDE SEQUENCE [LARGE SCALE GENOMIC DNA]</scope>
    <source>
        <strain evidence="1 2">DSM 15939</strain>
        <plasmid evidence="2">Plasmid pdsm15939_1</plasmid>
    </source>
</reference>
<organism evidence="1 2">
    <name type="scientific">Anoxybacteroides amylolyticum</name>
    <dbReference type="NCBI Taxonomy" id="294699"/>
    <lineage>
        <taxon>Bacteria</taxon>
        <taxon>Bacillati</taxon>
        <taxon>Bacillota</taxon>
        <taxon>Bacilli</taxon>
        <taxon>Bacillales</taxon>
        <taxon>Anoxybacillaceae</taxon>
        <taxon>Anoxybacteroides</taxon>
    </lineage>
</organism>
<keyword evidence="2" id="KW-1185">Reference proteome</keyword>
<evidence type="ECO:0000313" key="2">
    <source>
        <dbReference type="Proteomes" id="UP000076865"/>
    </source>
</evidence>
<gene>
    <name evidence="1" type="ORF">GFC30_3209</name>
</gene>
<dbReference type="Proteomes" id="UP000076865">
    <property type="component" value="Plasmid pDSM15939_1"/>
</dbReference>
<geneLocation type="plasmid" evidence="2">
    <name>pdsm15939_1</name>
</geneLocation>
<sequence>MQEKHSSSTTSVYIFDTKDPYGKRVFLEKSRFEEHILDHHPEMQGNEHAMKETVENPHLIIQSKQNPNRWLYVGKSDMATYPLLNIKTVVDHTSTEYGYVVTGLFQKKINAEKEGTVIYERTSKDSLR</sequence>
<evidence type="ECO:0008006" key="3">
    <source>
        <dbReference type="Google" id="ProtNLM"/>
    </source>
</evidence>
<protein>
    <recommendedName>
        <fullName evidence="3">Phage-Barnase-EndoU-ColicinE5/D-RelE like nuclease 3 domain-containing protein</fullName>
    </recommendedName>
</protein>
<keyword evidence="1" id="KW-0614">Plasmid</keyword>
<dbReference type="KEGG" id="aamy:GFC30_3209"/>
<dbReference type="RefSeq" id="WP_066327913.1">
    <property type="nucleotide sequence ID" value="NZ_CP015439.1"/>
</dbReference>
<proteinExistence type="predicted"/>
<evidence type="ECO:0000313" key="1">
    <source>
        <dbReference type="EMBL" id="ANB62207.1"/>
    </source>
</evidence>
<dbReference type="PATRIC" id="fig|294699.3.peg.3315"/>